<dbReference type="SUPFAM" id="SSF56601">
    <property type="entry name" value="beta-lactamase/transpeptidase-like"/>
    <property type="match status" value="1"/>
</dbReference>
<feature type="domain" description="Beta-lactamase-related" evidence="2">
    <location>
        <begin position="32"/>
        <end position="336"/>
    </location>
</feature>
<evidence type="ECO:0000256" key="1">
    <source>
        <dbReference type="ARBA" id="ARBA00022801"/>
    </source>
</evidence>
<dbReference type="EMBL" id="NEXF01000369">
    <property type="protein sequence ID" value="PSO06903.1"/>
    <property type="molecule type" value="Genomic_DNA"/>
</dbReference>
<dbReference type="PANTHER" id="PTHR43283">
    <property type="entry name" value="BETA-LACTAMASE-RELATED"/>
    <property type="match status" value="1"/>
</dbReference>
<protein>
    <recommendedName>
        <fullName evidence="2">Beta-lactamase-related domain-containing protein</fullName>
    </recommendedName>
</protein>
<dbReference type="GO" id="GO:0016787">
    <property type="term" value="F:hydrolase activity"/>
    <property type="evidence" value="ECO:0007669"/>
    <property type="project" value="UniProtKB-KW"/>
</dbReference>
<gene>
    <name evidence="3" type="ORF">B9Q04_13665</name>
</gene>
<dbReference type="PANTHER" id="PTHR43283:SF11">
    <property type="entry name" value="BETA-LACTAMASE-RELATED DOMAIN-CONTAINING PROTEIN"/>
    <property type="match status" value="1"/>
</dbReference>
<keyword evidence="1" id="KW-0378">Hydrolase</keyword>
<name>A0A2R6C7P9_9ARCH</name>
<evidence type="ECO:0000259" key="2">
    <source>
        <dbReference type="Pfam" id="PF00144"/>
    </source>
</evidence>
<dbReference type="Gene3D" id="3.40.710.10">
    <property type="entry name" value="DD-peptidase/beta-lactamase superfamily"/>
    <property type="match status" value="1"/>
</dbReference>
<proteinExistence type="predicted"/>
<dbReference type="InterPro" id="IPR012338">
    <property type="entry name" value="Beta-lactam/transpept-like"/>
</dbReference>
<comment type="caution">
    <text evidence="3">The sequence shown here is derived from an EMBL/GenBank/DDBJ whole genome shotgun (WGS) entry which is preliminary data.</text>
</comment>
<dbReference type="InterPro" id="IPR050789">
    <property type="entry name" value="Diverse_Enzym_Activities"/>
</dbReference>
<accession>A0A2R6C7P9</accession>
<sequence length="354" mass="39671">MHISIRENRVDTASVKSILDSGIEGKVYTCYAYSIIHGQDVVDRGWGGTTGYKGGHPVDDETLFDLASLTKPIVTATVVAQLASEGVVRLEDNVSTYLGEFASKRVDTLVARLLNHTSGLPAHMHLYRWAKDMDEAVRFISELQPEYEPGSKEVYSDLGYIVLGRLVERVTGMPLTEVARERVFTRALMNRTMYTPDPDKHIIALTEQYTDRPHGPGLVHDENCFFLGGVCGHAGLFSCLADLEKYALHLLARDTRIFSHTAFRLFLDRSNIPLGGEHSYGWFIKSPNSQFFVSEFSEQSIGHTGFTGTGIWFDLNRNLCTILLTNRVYFGRDPEGIRTIRAKFNAEAWKLVGI</sequence>
<dbReference type="Pfam" id="PF00144">
    <property type="entry name" value="Beta-lactamase"/>
    <property type="match status" value="1"/>
</dbReference>
<evidence type="ECO:0000313" key="4">
    <source>
        <dbReference type="Proteomes" id="UP000242015"/>
    </source>
</evidence>
<dbReference type="AlphaFoldDB" id="A0A2R6C7P9"/>
<evidence type="ECO:0000313" key="3">
    <source>
        <dbReference type="EMBL" id="PSO06903.1"/>
    </source>
</evidence>
<organism evidence="3 4">
    <name type="scientific">Candidatus Marsarchaeota G2 archaeon BE_D</name>
    <dbReference type="NCBI Taxonomy" id="1978158"/>
    <lineage>
        <taxon>Archaea</taxon>
        <taxon>Candidatus Marsarchaeota</taxon>
        <taxon>Candidatus Marsarchaeota group 2</taxon>
    </lineage>
</organism>
<dbReference type="InterPro" id="IPR001466">
    <property type="entry name" value="Beta-lactam-related"/>
</dbReference>
<dbReference type="Proteomes" id="UP000242015">
    <property type="component" value="Unassembled WGS sequence"/>
</dbReference>
<reference evidence="3 4" key="1">
    <citation type="submission" date="2017-04" db="EMBL/GenBank/DDBJ databases">
        <title>Novel microbial lineages endemic to geothermal iron-oxide mats fill important gaps in the evolutionary history of Archaea.</title>
        <authorList>
            <person name="Jay Z.J."/>
            <person name="Beam J.P."/>
            <person name="Dlakic M."/>
            <person name="Rusch D.B."/>
            <person name="Kozubal M.A."/>
            <person name="Inskeep W.P."/>
        </authorList>
    </citation>
    <scope>NUCLEOTIDE SEQUENCE [LARGE SCALE GENOMIC DNA]</scope>
    <source>
        <strain evidence="3">BE_D</strain>
    </source>
</reference>